<dbReference type="AlphaFoldDB" id="A0A975XAN7"/>
<evidence type="ECO:0000313" key="1">
    <source>
        <dbReference type="EMBL" id="SOY63942.1"/>
    </source>
</evidence>
<proteinExistence type="predicted"/>
<name>A0A975XAN7_9BURK</name>
<accession>A0A975XAN7</accession>
<gene>
    <name evidence="1" type="ORF">CBM2589_A70115</name>
</gene>
<evidence type="ECO:0000313" key="2">
    <source>
        <dbReference type="Proteomes" id="UP000256297"/>
    </source>
</evidence>
<sequence>MRCITQKSKQRCGSQNAVRSGWYIRRMRYGVLRTMTL</sequence>
<dbReference type="EMBL" id="OFSP01000037">
    <property type="protein sequence ID" value="SOY63942.1"/>
    <property type="molecule type" value="Genomic_DNA"/>
</dbReference>
<comment type="caution">
    <text evidence="1">The sequence shown here is derived from an EMBL/GenBank/DDBJ whole genome shotgun (WGS) entry which is preliminary data.</text>
</comment>
<protein>
    <submittedName>
        <fullName evidence="1">Uncharacterized protein</fullName>
    </submittedName>
</protein>
<dbReference type="Proteomes" id="UP000256297">
    <property type="component" value="Chromosome CBM2589_a"/>
</dbReference>
<organism evidence="1 2">
    <name type="scientific">Cupriavidus taiwanensis</name>
    <dbReference type="NCBI Taxonomy" id="164546"/>
    <lineage>
        <taxon>Bacteria</taxon>
        <taxon>Pseudomonadati</taxon>
        <taxon>Pseudomonadota</taxon>
        <taxon>Betaproteobacteria</taxon>
        <taxon>Burkholderiales</taxon>
        <taxon>Burkholderiaceae</taxon>
        <taxon>Cupriavidus</taxon>
    </lineage>
</organism>
<reference evidence="1 2" key="1">
    <citation type="submission" date="2018-01" db="EMBL/GenBank/DDBJ databases">
        <authorList>
            <person name="Clerissi C."/>
        </authorList>
    </citation>
    <scope>NUCLEOTIDE SEQUENCE [LARGE SCALE GENOMIC DNA]</scope>
    <source>
        <strain evidence="1">Cupriavidus taiwanensis STM 3521</strain>
    </source>
</reference>